<evidence type="ECO:0000256" key="5">
    <source>
        <dbReference type="ARBA" id="ARBA00022692"/>
    </source>
</evidence>
<feature type="transmembrane region" description="Helical" evidence="10">
    <location>
        <begin position="401"/>
        <end position="421"/>
    </location>
</feature>
<dbReference type="PANTHER" id="PTHR32024">
    <property type="entry name" value="TRK SYSTEM POTASSIUM UPTAKE PROTEIN TRKG-RELATED"/>
    <property type="match status" value="1"/>
</dbReference>
<keyword evidence="2" id="KW-0813">Transport</keyword>
<evidence type="ECO:0000256" key="3">
    <source>
        <dbReference type="ARBA" id="ARBA00022475"/>
    </source>
</evidence>
<gene>
    <name evidence="11" type="ORF">QCO44_05615</name>
</gene>
<feature type="transmembrane region" description="Helical" evidence="10">
    <location>
        <begin position="229"/>
        <end position="248"/>
    </location>
</feature>
<evidence type="ECO:0000256" key="2">
    <source>
        <dbReference type="ARBA" id="ARBA00022448"/>
    </source>
</evidence>
<dbReference type="NCBIfam" id="TIGR00933">
    <property type="entry name" value="2a38"/>
    <property type="match status" value="1"/>
</dbReference>
<dbReference type="EMBL" id="JARVLH010000003">
    <property type="protein sequence ID" value="MEX5285115.1"/>
    <property type="molecule type" value="Genomic_DNA"/>
</dbReference>
<feature type="transmembrane region" description="Helical" evidence="10">
    <location>
        <begin position="48"/>
        <end position="70"/>
    </location>
</feature>
<feature type="transmembrane region" description="Helical" evidence="10">
    <location>
        <begin position="304"/>
        <end position="324"/>
    </location>
</feature>
<evidence type="ECO:0000256" key="4">
    <source>
        <dbReference type="ARBA" id="ARBA00022538"/>
    </source>
</evidence>
<keyword evidence="4" id="KW-0633">Potassium transport</keyword>
<reference evidence="11 12" key="1">
    <citation type="submission" date="2023-04" db="EMBL/GenBank/DDBJ databases">
        <title>Genome Sequence of Selenomonas sputigena ATCC 33150.</title>
        <authorList>
            <person name="Miller D.P."/>
            <person name="Anvari S."/>
            <person name="Polson S.W."/>
            <person name="Macdonald M."/>
            <person name="Mcdowell J.V."/>
        </authorList>
    </citation>
    <scope>NUCLEOTIDE SEQUENCE [LARGE SCALE GENOMIC DNA]</scope>
    <source>
        <strain evidence="11 12">ATCC 33150</strain>
    </source>
</reference>
<evidence type="ECO:0000256" key="6">
    <source>
        <dbReference type="ARBA" id="ARBA00022958"/>
    </source>
</evidence>
<feature type="transmembrane region" description="Helical" evidence="10">
    <location>
        <begin position="121"/>
        <end position="147"/>
    </location>
</feature>
<dbReference type="Proteomes" id="UP001559623">
    <property type="component" value="Unassembled WGS sequence"/>
</dbReference>
<evidence type="ECO:0000256" key="10">
    <source>
        <dbReference type="SAM" id="Phobius"/>
    </source>
</evidence>
<dbReference type="Pfam" id="PF02386">
    <property type="entry name" value="TrkH"/>
    <property type="match status" value="1"/>
</dbReference>
<feature type="transmembrane region" description="Helical" evidence="10">
    <location>
        <begin position="191"/>
        <end position="208"/>
    </location>
</feature>
<keyword evidence="9 10" id="KW-0472">Membrane</keyword>
<keyword evidence="5 10" id="KW-0812">Transmembrane</keyword>
<organism evidence="11 12">
    <name type="scientific">Selenomonas sputigena</name>
    <dbReference type="NCBI Taxonomy" id="69823"/>
    <lineage>
        <taxon>Bacteria</taxon>
        <taxon>Bacillati</taxon>
        <taxon>Bacillota</taxon>
        <taxon>Negativicutes</taxon>
        <taxon>Selenomonadales</taxon>
        <taxon>Selenomonadaceae</taxon>
        <taxon>Selenomonas</taxon>
    </lineage>
</organism>
<keyword evidence="12" id="KW-1185">Reference proteome</keyword>
<name>A0ABV3X5Q6_9FIRM</name>
<protein>
    <submittedName>
        <fullName evidence="11">TrkH family potassium uptake protein</fullName>
    </submittedName>
</protein>
<comment type="subcellular location">
    <subcellularLocation>
        <location evidence="1">Cell membrane</location>
        <topology evidence="1">Multi-pass membrane protein</topology>
    </subcellularLocation>
</comment>
<proteinExistence type="predicted"/>
<keyword evidence="8" id="KW-0406">Ion transport</keyword>
<feature type="transmembrane region" description="Helical" evidence="10">
    <location>
        <begin position="159"/>
        <end position="179"/>
    </location>
</feature>
<evidence type="ECO:0000313" key="12">
    <source>
        <dbReference type="Proteomes" id="UP001559623"/>
    </source>
</evidence>
<comment type="caution">
    <text evidence="11">The sequence shown here is derived from an EMBL/GenBank/DDBJ whole genome shotgun (WGS) entry which is preliminary data.</text>
</comment>
<dbReference type="RefSeq" id="WP_368846843.1">
    <property type="nucleotide sequence ID" value="NZ_CP194411.1"/>
</dbReference>
<dbReference type="InterPro" id="IPR004772">
    <property type="entry name" value="TrkH"/>
</dbReference>
<evidence type="ECO:0000313" key="11">
    <source>
        <dbReference type="EMBL" id="MEX5285115.1"/>
    </source>
</evidence>
<feature type="transmembrane region" description="Helical" evidence="10">
    <location>
        <begin position="12"/>
        <end position="36"/>
    </location>
</feature>
<dbReference type="PANTHER" id="PTHR32024:SF1">
    <property type="entry name" value="KTR SYSTEM POTASSIUM UPTAKE PROTEIN B"/>
    <property type="match status" value="1"/>
</dbReference>
<feature type="transmembrane region" description="Helical" evidence="10">
    <location>
        <begin position="77"/>
        <end position="101"/>
    </location>
</feature>
<evidence type="ECO:0000256" key="8">
    <source>
        <dbReference type="ARBA" id="ARBA00023065"/>
    </source>
</evidence>
<feature type="transmembrane region" description="Helical" evidence="10">
    <location>
        <begin position="345"/>
        <end position="366"/>
    </location>
</feature>
<keyword evidence="6" id="KW-0630">Potassium</keyword>
<keyword evidence="7 10" id="KW-1133">Transmembrane helix</keyword>
<dbReference type="InterPro" id="IPR003445">
    <property type="entry name" value="Cat_transpt"/>
</dbReference>
<evidence type="ECO:0000256" key="1">
    <source>
        <dbReference type="ARBA" id="ARBA00004651"/>
    </source>
</evidence>
<sequence>MKIIGRLRRLSPFRIIILSFLGLILCGTGLLMLPWATTNGEGASFSDALFTAVSASCVTGLTTVDTAAYWTIFGQLVILAMIQVGGFGVITVAVSLAALSGQRIGLMQRSLSKEAVSAPQLGGIVPLLYFILRLTFLIEFLGALLLAPSFCQKVGLLRGIYFAVFHSISSFCNAGFDLFGNSLMDFVGDPIVNVTVMLLIIAGGLGFTTWADIRLNRGNFHAYTLQSKIALTMTAALILIPGLFFFFFELDPGTSLSEHFLISFFQSVTTRTAGYNTIDIKDFSETGRAALITLMLIGGSPGSTAGGIKTTTAFTLLAIMIATFRLKKDPTCFSRRLSSETQRHAVTILMMYLLLFASGSVLLNLIDGIRLIDSAFETASALGTVGLSIGVTNDLGPLSKYVMMLLMFFGRIGGLTVIFAAHAHSRQESGRSPEERITIG</sequence>
<keyword evidence="3" id="KW-1003">Cell membrane</keyword>
<evidence type="ECO:0000256" key="9">
    <source>
        <dbReference type="ARBA" id="ARBA00023136"/>
    </source>
</evidence>
<evidence type="ECO:0000256" key="7">
    <source>
        <dbReference type="ARBA" id="ARBA00022989"/>
    </source>
</evidence>
<accession>A0ABV3X5Q6</accession>